<reference evidence="2 3" key="1">
    <citation type="submission" date="2015-10" db="EMBL/GenBank/DDBJ databases">
        <title>Genomic differences between typical nodule nitrogen-fixing rhizobial strains and those coming from bean seeds.</title>
        <authorList>
            <person name="Peralta H."/>
            <person name="Aguilar-Vera A."/>
            <person name="Diaz R."/>
            <person name="Mora Y."/>
            <person name="Martinez-Batallar G."/>
            <person name="Salazar E."/>
            <person name="Vargas-Lagunas C."/>
            <person name="Encarnacion S."/>
            <person name="Girard L."/>
            <person name="Mora J."/>
        </authorList>
    </citation>
    <scope>NUCLEOTIDE SEQUENCE [LARGE SCALE GENOMIC DNA]</scope>
    <source>
        <strain evidence="2 3">CFNEI 73</strain>
        <plasmid evidence="2 3">B</plasmid>
    </source>
</reference>
<evidence type="ECO:0000313" key="2">
    <source>
        <dbReference type="EMBL" id="APG93566.1"/>
    </source>
</evidence>
<dbReference type="NCBIfam" id="TIGR00004">
    <property type="entry name" value="Rid family detoxifying hydrolase"/>
    <property type="match status" value="1"/>
</dbReference>
<dbReference type="PANTHER" id="PTHR11803">
    <property type="entry name" value="2-IMINOBUTANOATE/2-IMINOPROPANOATE DEAMINASE RIDA"/>
    <property type="match status" value="1"/>
</dbReference>
<keyword evidence="3" id="KW-1185">Reference proteome</keyword>
<dbReference type="KEGG" id="same:SAMCFNEI73_pB0370"/>
<dbReference type="InterPro" id="IPR019897">
    <property type="entry name" value="RidA_CS"/>
</dbReference>
<sequence>MITAISTADAPGAVGPYSQAIKVGNLLFVSGQLPIDPATGEFNSANAVEQAEQCLRNMAAIAREAGTKLSNTVKTTVLLTDLGDFAEVNRVYAEFFSKPFPARACYEVKALPKGAKVEIEAVIAVD</sequence>
<dbReference type="GO" id="GO:0005829">
    <property type="term" value="C:cytosol"/>
    <property type="evidence" value="ECO:0007669"/>
    <property type="project" value="TreeGrafter"/>
</dbReference>
<dbReference type="InterPro" id="IPR006056">
    <property type="entry name" value="RidA"/>
</dbReference>
<dbReference type="InterPro" id="IPR035959">
    <property type="entry name" value="RutC-like_sf"/>
</dbReference>
<dbReference type="AlphaFoldDB" id="A0A1L3LU29"/>
<accession>A0A1L3LU29</accession>
<name>A0A1L3LU29_9HYPH</name>
<geneLocation type="plasmid" evidence="2 3">
    <name>B</name>
</geneLocation>
<dbReference type="Pfam" id="PF01042">
    <property type="entry name" value="Ribonuc_L-PSP"/>
    <property type="match status" value="1"/>
</dbReference>
<dbReference type="RefSeq" id="WP_037381320.1">
    <property type="nucleotide sequence ID" value="NZ_CP013109.1"/>
</dbReference>
<organism evidence="2 3">
    <name type="scientific">Sinorhizobium americanum</name>
    <dbReference type="NCBI Taxonomy" id="194963"/>
    <lineage>
        <taxon>Bacteria</taxon>
        <taxon>Pseudomonadati</taxon>
        <taxon>Pseudomonadota</taxon>
        <taxon>Alphaproteobacteria</taxon>
        <taxon>Hyphomicrobiales</taxon>
        <taxon>Rhizobiaceae</taxon>
        <taxon>Sinorhizobium/Ensifer group</taxon>
        <taxon>Sinorhizobium</taxon>
    </lineage>
</organism>
<dbReference type="FunFam" id="3.30.1330.40:FF:000001">
    <property type="entry name" value="L-PSP family endoribonuclease"/>
    <property type="match status" value="1"/>
</dbReference>
<evidence type="ECO:0000256" key="1">
    <source>
        <dbReference type="ARBA" id="ARBA00010552"/>
    </source>
</evidence>
<evidence type="ECO:0000313" key="3">
    <source>
        <dbReference type="Proteomes" id="UP000182306"/>
    </source>
</evidence>
<dbReference type="GO" id="GO:0019239">
    <property type="term" value="F:deaminase activity"/>
    <property type="evidence" value="ECO:0007669"/>
    <property type="project" value="TreeGrafter"/>
</dbReference>
<dbReference type="SUPFAM" id="SSF55298">
    <property type="entry name" value="YjgF-like"/>
    <property type="match status" value="1"/>
</dbReference>
<protein>
    <submittedName>
        <fullName evidence="2">Endoribonuclease</fullName>
    </submittedName>
</protein>
<dbReference type="Proteomes" id="UP000182306">
    <property type="component" value="Plasmid B"/>
</dbReference>
<gene>
    <name evidence="2" type="ORF">SAMCFNEI73_pB0370</name>
</gene>
<keyword evidence="2" id="KW-0614">Plasmid</keyword>
<dbReference type="PANTHER" id="PTHR11803:SF39">
    <property type="entry name" value="2-IMINOBUTANOATE_2-IMINOPROPANOATE DEAMINASE"/>
    <property type="match status" value="1"/>
</dbReference>
<dbReference type="InterPro" id="IPR006175">
    <property type="entry name" value="YjgF/YER057c/UK114"/>
</dbReference>
<dbReference type="Gene3D" id="3.30.1330.40">
    <property type="entry name" value="RutC-like"/>
    <property type="match status" value="1"/>
</dbReference>
<dbReference type="CDD" id="cd00448">
    <property type="entry name" value="YjgF_YER057c_UK114_family"/>
    <property type="match status" value="1"/>
</dbReference>
<dbReference type="EMBL" id="CP013109">
    <property type="protein sequence ID" value="APG93566.1"/>
    <property type="molecule type" value="Genomic_DNA"/>
</dbReference>
<dbReference type="OrthoDB" id="583118at2"/>
<dbReference type="PROSITE" id="PS01094">
    <property type="entry name" value="UPF0076"/>
    <property type="match status" value="1"/>
</dbReference>
<comment type="similarity">
    <text evidence="1">Belongs to the RutC family.</text>
</comment>
<proteinExistence type="inferred from homology"/>